<gene>
    <name evidence="2" type="ORF">BVC71_09915</name>
</gene>
<dbReference type="RefSeq" id="WP_086451501.1">
    <property type="nucleotide sequence ID" value="NZ_MSPP01000003.1"/>
</dbReference>
<feature type="signal peptide" evidence="1">
    <location>
        <begin position="1"/>
        <end position="18"/>
    </location>
</feature>
<evidence type="ECO:0000313" key="3">
    <source>
        <dbReference type="Proteomes" id="UP000194664"/>
    </source>
</evidence>
<keyword evidence="3" id="KW-1185">Reference proteome</keyword>
<dbReference type="OrthoDB" id="7856755at2"/>
<protein>
    <submittedName>
        <fullName evidence="2">Uncharacterized protein</fullName>
    </submittedName>
</protein>
<evidence type="ECO:0000256" key="1">
    <source>
        <dbReference type="SAM" id="SignalP"/>
    </source>
</evidence>
<evidence type="ECO:0000313" key="2">
    <source>
        <dbReference type="EMBL" id="OUD09020.1"/>
    </source>
</evidence>
<feature type="chain" id="PRO_5013349830" evidence="1">
    <location>
        <begin position="19"/>
        <end position="153"/>
    </location>
</feature>
<keyword evidence="1" id="KW-0732">Signal</keyword>
<proteinExistence type="predicted"/>
<dbReference type="AlphaFoldDB" id="A0A251WWZ5"/>
<accession>A0A251WWZ5</accession>
<organism evidence="2 3">
    <name type="scientific">Marivivens niveibacter</name>
    <dbReference type="NCBI Taxonomy" id="1930667"/>
    <lineage>
        <taxon>Bacteria</taxon>
        <taxon>Pseudomonadati</taxon>
        <taxon>Pseudomonadota</taxon>
        <taxon>Alphaproteobacteria</taxon>
        <taxon>Rhodobacterales</taxon>
        <taxon>Paracoccaceae</taxon>
        <taxon>Marivivens group</taxon>
        <taxon>Marivivens</taxon>
    </lineage>
</organism>
<dbReference type="Proteomes" id="UP000194664">
    <property type="component" value="Unassembled WGS sequence"/>
</dbReference>
<dbReference type="EMBL" id="MSPP01000003">
    <property type="protein sequence ID" value="OUD09020.1"/>
    <property type="molecule type" value="Genomic_DNA"/>
</dbReference>
<comment type="caution">
    <text evidence="2">The sequence shown here is derived from an EMBL/GenBank/DDBJ whole genome shotgun (WGS) entry which is preliminary data.</text>
</comment>
<sequence>MFRVLLLVGITASSAANAQSRTSCHLTDDNNNCNRVVACVGNEGTWFNGRAFGRGEGEFSGKMSDGTECNGTWMSQNWMGLGQADVTCENGNKGRVYYTYQDPYTGTAVGRGSMADGTPIRIWSGTHVLEYLRGDTGERIAYLPCAGGDIPIS</sequence>
<name>A0A251WWZ5_9RHOB</name>
<reference evidence="2 3" key="1">
    <citation type="submission" date="2016-12" db="EMBL/GenBank/DDBJ databases">
        <title>The draft genome sequence of HSLHS2.</title>
        <authorList>
            <person name="Hu D."/>
            <person name="Wang L."/>
            <person name="Shao Z."/>
        </authorList>
    </citation>
    <scope>NUCLEOTIDE SEQUENCE [LARGE SCALE GENOMIC DNA]</scope>
    <source>
        <strain evidence="2">MCCC 1A06712</strain>
    </source>
</reference>